<sequence>MSIQITGTLAKMRASLLDGAVQYRLPVGNEEIELNAFIGQTLTLTHTGNIFCCSCGKKTKKSYSQGHCFLCMKKLASCDMCIMKPETCHFAEGTCRQPQWGEENCFVDHYVYLSNTSSLKVGITRHTQIPTRWIDQGATQGLPIAKAKNRLISGLVEIELAKLIADKTNWRTLLKGNNNPLALKEAALELLPQVEEAIAKIQAEHGDDSVELLDENILNIHFPVNEFPVKIISHNFDKNPEVTGILNGIKGQYLLFDTGVINIRKFGSYEVTVTA</sequence>
<evidence type="ECO:0008006" key="3">
    <source>
        <dbReference type="Google" id="ProtNLM"/>
    </source>
</evidence>
<proteinExistence type="predicted"/>
<reference evidence="1 2" key="1">
    <citation type="submission" date="2016-06" db="EMBL/GenBank/DDBJ databases">
        <authorList>
            <person name="Kjaerup R.B."/>
            <person name="Dalgaard T.S."/>
            <person name="Juul-Madsen H.R."/>
        </authorList>
    </citation>
    <scope>NUCLEOTIDE SEQUENCE [LARGE SCALE GENOMIC DNA]</scope>
    <source>
        <strain evidence="1 2">1S159</strain>
    </source>
</reference>
<gene>
    <name evidence="1" type="ORF">A6E04_19790</name>
</gene>
<dbReference type="Proteomes" id="UP000093523">
    <property type="component" value="Unassembled WGS sequence"/>
</dbReference>
<dbReference type="AlphaFoldDB" id="A0A1B9NTV9"/>
<comment type="caution">
    <text evidence="1">The sequence shown here is derived from an EMBL/GenBank/DDBJ whole genome shotgun (WGS) entry which is preliminary data.</text>
</comment>
<accession>A0A1B9NTV9</accession>
<evidence type="ECO:0000313" key="2">
    <source>
        <dbReference type="Proteomes" id="UP000093523"/>
    </source>
</evidence>
<dbReference type="Pfam" id="PF10977">
    <property type="entry name" value="DUF2797"/>
    <property type="match status" value="1"/>
</dbReference>
<dbReference type="STRING" id="688.A6E04_19790"/>
<organism evidence="1 2">
    <name type="scientific">Aliivibrio logei</name>
    <name type="common">Vibrio logei</name>
    <dbReference type="NCBI Taxonomy" id="688"/>
    <lineage>
        <taxon>Bacteria</taxon>
        <taxon>Pseudomonadati</taxon>
        <taxon>Pseudomonadota</taxon>
        <taxon>Gammaproteobacteria</taxon>
        <taxon>Vibrionales</taxon>
        <taxon>Vibrionaceae</taxon>
        <taxon>Aliivibrio</taxon>
    </lineage>
</organism>
<dbReference type="RefSeq" id="WP_065612189.1">
    <property type="nucleotide sequence ID" value="NZ_CAWMPN010000031.1"/>
</dbReference>
<name>A0A1B9NTV9_ALILO</name>
<dbReference type="OrthoDB" id="9775734at2"/>
<dbReference type="EMBL" id="MAJU01000031">
    <property type="protein sequence ID" value="OCH17096.1"/>
    <property type="molecule type" value="Genomic_DNA"/>
</dbReference>
<dbReference type="InterPro" id="IPR021246">
    <property type="entry name" value="DUF2797"/>
</dbReference>
<evidence type="ECO:0000313" key="1">
    <source>
        <dbReference type="EMBL" id="OCH17096.1"/>
    </source>
</evidence>
<protein>
    <recommendedName>
        <fullName evidence="3">DUF2797 domain-containing protein</fullName>
    </recommendedName>
</protein>